<feature type="domain" description="CHAT" evidence="2">
    <location>
        <begin position="689"/>
        <end position="1009"/>
    </location>
</feature>
<reference evidence="3 4" key="1">
    <citation type="journal article" date="2016" name="Int. J. Syst. Evol. Microbiol.">
        <title>Pyruvatibacter mobilis gen. nov., sp. nov., a marine bacterium from the culture broth of Picochlorum sp. 122.</title>
        <authorList>
            <person name="Wang G."/>
            <person name="Tang M."/>
            <person name="Wu H."/>
            <person name="Dai S."/>
            <person name="Li T."/>
            <person name="Chen C."/>
            <person name="He H."/>
            <person name="Fan J."/>
            <person name="Xiang W."/>
            <person name="Li X."/>
        </authorList>
    </citation>
    <scope>NUCLEOTIDE SEQUENCE [LARGE SCALE GENOMIC DNA]</scope>
    <source>
        <strain evidence="3 4">GYP-11</strain>
    </source>
</reference>
<evidence type="ECO:0000313" key="3">
    <source>
        <dbReference type="EMBL" id="NBG94362.1"/>
    </source>
</evidence>
<dbReference type="RefSeq" id="WP_160586474.1">
    <property type="nucleotide sequence ID" value="NZ_BMHN01000001.1"/>
</dbReference>
<keyword evidence="1" id="KW-0175">Coiled coil</keyword>
<name>A0A845Q748_9HYPH</name>
<dbReference type="InterPro" id="IPR024983">
    <property type="entry name" value="CHAT_dom"/>
</dbReference>
<evidence type="ECO:0000313" key="4">
    <source>
        <dbReference type="Proteomes" id="UP000470384"/>
    </source>
</evidence>
<comment type="caution">
    <text evidence="3">The sequence shown here is derived from an EMBL/GenBank/DDBJ whole genome shotgun (WGS) entry which is preliminary data.</text>
</comment>
<feature type="coiled-coil region" evidence="1">
    <location>
        <begin position="553"/>
        <end position="599"/>
    </location>
</feature>
<organism evidence="3 4">
    <name type="scientific">Pyruvatibacter mobilis</name>
    <dbReference type="NCBI Taxonomy" id="1712261"/>
    <lineage>
        <taxon>Bacteria</taxon>
        <taxon>Pseudomonadati</taxon>
        <taxon>Pseudomonadota</taxon>
        <taxon>Alphaproteobacteria</taxon>
        <taxon>Hyphomicrobiales</taxon>
        <taxon>Parvibaculaceae</taxon>
        <taxon>Pyruvatibacter</taxon>
    </lineage>
</organism>
<dbReference type="AlphaFoldDB" id="A0A845Q748"/>
<evidence type="ECO:0000259" key="2">
    <source>
        <dbReference type="Pfam" id="PF12770"/>
    </source>
</evidence>
<dbReference type="PROSITE" id="PS51257">
    <property type="entry name" value="PROKAR_LIPOPROTEIN"/>
    <property type="match status" value="1"/>
</dbReference>
<dbReference type="Pfam" id="PF12770">
    <property type="entry name" value="CHAT"/>
    <property type="match status" value="1"/>
</dbReference>
<dbReference type="EMBL" id="WXYQ01000001">
    <property type="protein sequence ID" value="NBG94362.1"/>
    <property type="molecule type" value="Genomic_DNA"/>
</dbReference>
<dbReference type="OrthoDB" id="9787760at2"/>
<sequence length="1016" mass="107129">MRSAASRAGLASRVKVLLMAGVLAGCETISAGAGFGGGVASGRGLPEALDLGASADGEACRASRRIDVQLAGLGAQYDVFCGAWRRPAGIIQVYPQESAASLEGFLDGCVRGRSVTGGVADGDGILSDQLTCPGKSSGALFRDVAVRDEGNGLVTAGRGLPALLPVLRRGVAGLAGKEAPVELSMSEVEGLPGVVALQDQEVLRRRGHKRNASFRFALAADDFARAVSIQDGLFGGDPERRADIALDLALNLSGQGRFAEAETLLDDTDAALATLNIAWLRDKLTNYRAVHLLNKGDLRDAQALAESPFSAETTGAVAAFDDFVDDGQITVISPREAEFVNQRRGSEVPPLYSDTELEPNIRATILRAHRAYILASLLDLRGREGGAEALAEAARRVAAAPPGSAPWLQALIGEKQALATLKEGRAGAAVSSLSSILADWRRREPRSLLTAQLLTSLGRALKADGREVDALASYREAFDLFSSVEGSFGVAPDRAGEYLSLLVTRADGGANGPATIDFINAFEDVVEPRAAVAMAQAAARLSSDTAAVEIRVLQDTERALAEAQKTLQEEAGSADPERLAALRKAVDEAEDALHVAEDAARRAQPKYMQLVNKGATATDLVDAVRPGEAFVAFTATRSGGFGYAVFNGKVRPFKSELTSADAAKLVRRVRLTLRSRRGGTVPFAVGQAHELFLGVFGPVHEEMKASGVETLIFSPRGSLGSMPPAALVAGVPGGDGGLRSRDYRQVDFLGRHYAFISSPSAGSFVATRRAERAAATGGLTVFGPAQPPRATDPWINRYAERMVAQGRPERCGRIFAGQEALQAELTPLAPRVAQNFRRRTISGAAFTEQSVLQDPEIANQQVLVFVTHGFFGDGFCITEPSLLTSLGSEGDALLSATEILDMNISADLVFLAACDTARAAEGAQGLAALFDGAQLDGLVRSFIYAGARAVLATHWVADDKAADELTTRFFAQARSAPMHEALKQAQGKLMDAEATAHPYYWAPYVVIGDATHTLGG</sequence>
<protein>
    <submittedName>
        <fullName evidence="3">CHAT domain-containing protein</fullName>
    </submittedName>
</protein>
<dbReference type="Proteomes" id="UP000470384">
    <property type="component" value="Unassembled WGS sequence"/>
</dbReference>
<gene>
    <name evidence="3" type="ORF">GTQ45_01290</name>
</gene>
<keyword evidence="4" id="KW-1185">Reference proteome</keyword>
<accession>A0A845Q748</accession>
<evidence type="ECO:0000256" key="1">
    <source>
        <dbReference type="SAM" id="Coils"/>
    </source>
</evidence>
<dbReference type="GeneID" id="300656419"/>
<proteinExistence type="predicted"/>